<dbReference type="Pfam" id="PF07714">
    <property type="entry name" value="PK_Tyr_Ser-Thr"/>
    <property type="match status" value="1"/>
</dbReference>
<keyword evidence="4" id="KW-0723">Serine/threonine-protein kinase</keyword>
<dbReference type="InterPro" id="IPR008271">
    <property type="entry name" value="Ser/Thr_kinase_AS"/>
</dbReference>
<keyword evidence="9" id="KW-0677">Repeat</keyword>
<dbReference type="FunFam" id="3.30.200.20:FF:000964">
    <property type="entry name" value="Predicted protein"/>
    <property type="match status" value="1"/>
</dbReference>
<dbReference type="CDD" id="cd14066">
    <property type="entry name" value="STKc_IRAK"/>
    <property type="match status" value="1"/>
</dbReference>
<dbReference type="InterPro" id="IPR000719">
    <property type="entry name" value="Prot_kinase_dom"/>
</dbReference>
<name>A0A8T0IS71_CERPU</name>
<comment type="catalytic activity">
    <reaction evidence="17">
        <text>L-threonyl-[protein] + ATP = O-phospho-L-threonyl-[protein] + ADP + H(+)</text>
        <dbReference type="Rhea" id="RHEA:46608"/>
        <dbReference type="Rhea" id="RHEA-COMP:11060"/>
        <dbReference type="Rhea" id="RHEA-COMP:11605"/>
        <dbReference type="ChEBI" id="CHEBI:15378"/>
        <dbReference type="ChEBI" id="CHEBI:30013"/>
        <dbReference type="ChEBI" id="CHEBI:30616"/>
        <dbReference type="ChEBI" id="CHEBI:61977"/>
        <dbReference type="ChEBI" id="CHEBI:456216"/>
        <dbReference type="EC" id="2.7.11.1"/>
    </reaction>
</comment>
<dbReference type="GO" id="GO:0005524">
    <property type="term" value="F:ATP binding"/>
    <property type="evidence" value="ECO:0007669"/>
    <property type="project" value="UniProtKB-UniRule"/>
</dbReference>
<evidence type="ECO:0000256" key="19">
    <source>
        <dbReference type="PROSITE-ProRule" id="PRU10141"/>
    </source>
</evidence>
<feature type="binding site" evidence="19">
    <location>
        <position position="524"/>
    </location>
    <ligand>
        <name>ATP</name>
        <dbReference type="ChEBI" id="CHEBI:30616"/>
    </ligand>
</feature>
<dbReference type="FunFam" id="1.10.510.10:FF:000287">
    <property type="entry name" value="probable LRR receptor-like serine/threonine-protein kinase RKF3"/>
    <property type="match status" value="1"/>
</dbReference>
<dbReference type="SMART" id="SM00220">
    <property type="entry name" value="S_TKc"/>
    <property type="match status" value="1"/>
</dbReference>
<dbReference type="EMBL" id="CM026422">
    <property type="protein sequence ID" value="KAG0585925.1"/>
    <property type="molecule type" value="Genomic_DNA"/>
</dbReference>
<evidence type="ECO:0000256" key="16">
    <source>
        <dbReference type="ARBA" id="ARBA00023180"/>
    </source>
</evidence>
<evidence type="ECO:0000256" key="1">
    <source>
        <dbReference type="ARBA" id="ARBA00004479"/>
    </source>
</evidence>
<evidence type="ECO:0000259" key="23">
    <source>
        <dbReference type="PROSITE" id="PS50011"/>
    </source>
</evidence>
<feature type="transmembrane region" description="Helical" evidence="21">
    <location>
        <begin position="425"/>
        <end position="449"/>
    </location>
</feature>
<evidence type="ECO:0000256" key="4">
    <source>
        <dbReference type="ARBA" id="ARBA00022527"/>
    </source>
</evidence>
<keyword evidence="11" id="KW-0418">Kinase</keyword>
<dbReference type="EMBL" id="CM026422">
    <property type="protein sequence ID" value="KAG0585926.1"/>
    <property type="molecule type" value="Genomic_DNA"/>
</dbReference>
<dbReference type="EC" id="2.7.11.1" evidence="3"/>
<gene>
    <name evidence="24" type="ORF">KC19_2G049900</name>
</gene>
<evidence type="ECO:0000256" key="11">
    <source>
        <dbReference type="ARBA" id="ARBA00022777"/>
    </source>
</evidence>
<dbReference type="Pfam" id="PF23598">
    <property type="entry name" value="LRR_14"/>
    <property type="match status" value="1"/>
</dbReference>
<dbReference type="Gene3D" id="3.80.10.10">
    <property type="entry name" value="Ribonuclease Inhibitor"/>
    <property type="match status" value="2"/>
</dbReference>
<dbReference type="PANTHER" id="PTHR48006:SF51">
    <property type="entry name" value="PROTEIN KINASE DOMAIN-CONTAINING PROTEIN"/>
    <property type="match status" value="1"/>
</dbReference>
<dbReference type="GO" id="GO:0016020">
    <property type="term" value="C:membrane"/>
    <property type="evidence" value="ECO:0007669"/>
    <property type="project" value="UniProtKB-SubCell"/>
</dbReference>
<dbReference type="InterPro" id="IPR032675">
    <property type="entry name" value="LRR_dom_sf"/>
</dbReference>
<keyword evidence="6" id="KW-0808">Transferase</keyword>
<feature type="signal peptide" evidence="22">
    <location>
        <begin position="1"/>
        <end position="28"/>
    </location>
</feature>
<evidence type="ECO:0000256" key="10">
    <source>
        <dbReference type="ARBA" id="ARBA00022741"/>
    </source>
</evidence>
<reference evidence="24" key="1">
    <citation type="submission" date="2020-06" db="EMBL/GenBank/DDBJ databases">
        <title>WGS assembly of Ceratodon purpureus strain R40.</title>
        <authorList>
            <person name="Carey S.B."/>
            <person name="Jenkins J."/>
            <person name="Shu S."/>
            <person name="Lovell J.T."/>
            <person name="Sreedasyam A."/>
            <person name="Maumus F."/>
            <person name="Tiley G.P."/>
            <person name="Fernandez-Pozo N."/>
            <person name="Barry K."/>
            <person name="Chen C."/>
            <person name="Wang M."/>
            <person name="Lipzen A."/>
            <person name="Daum C."/>
            <person name="Saski C.A."/>
            <person name="Payton A.C."/>
            <person name="Mcbreen J.C."/>
            <person name="Conrad R.E."/>
            <person name="Kollar L.M."/>
            <person name="Olsson S."/>
            <person name="Huttunen S."/>
            <person name="Landis J.B."/>
            <person name="Wickett N.J."/>
            <person name="Johnson M.G."/>
            <person name="Rensing S.A."/>
            <person name="Grimwood J."/>
            <person name="Schmutz J."/>
            <person name="Mcdaniel S.F."/>
        </authorList>
    </citation>
    <scope>NUCLEOTIDE SEQUENCE</scope>
    <source>
        <strain evidence="24">R40</strain>
    </source>
</reference>
<evidence type="ECO:0000256" key="20">
    <source>
        <dbReference type="SAM" id="MobiDB-lite"/>
    </source>
</evidence>
<evidence type="ECO:0000256" key="17">
    <source>
        <dbReference type="ARBA" id="ARBA00047899"/>
    </source>
</evidence>
<keyword evidence="10 19" id="KW-0547">Nucleotide-binding</keyword>
<feature type="compositionally biased region" description="Low complexity" evidence="20">
    <location>
        <begin position="797"/>
        <end position="809"/>
    </location>
</feature>
<evidence type="ECO:0000256" key="3">
    <source>
        <dbReference type="ARBA" id="ARBA00012513"/>
    </source>
</evidence>
<dbReference type="SUPFAM" id="SSF52058">
    <property type="entry name" value="L domain-like"/>
    <property type="match status" value="1"/>
</dbReference>
<dbReference type="PROSITE" id="PS50011">
    <property type="entry name" value="PROTEIN_KINASE_DOM"/>
    <property type="match status" value="1"/>
</dbReference>
<evidence type="ECO:0000313" key="24">
    <source>
        <dbReference type="EMBL" id="KAG0585927.1"/>
    </source>
</evidence>
<evidence type="ECO:0000256" key="13">
    <source>
        <dbReference type="ARBA" id="ARBA00022989"/>
    </source>
</evidence>
<evidence type="ECO:0000256" key="15">
    <source>
        <dbReference type="ARBA" id="ARBA00023170"/>
    </source>
</evidence>
<dbReference type="Proteomes" id="UP000822688">
    <property type="component" value="Chromosome 2"/>
</dbReference>
<keyword evidence="12 19" id="KW-0067">ATP-binding</keyword>
<comment type="caution">
    <text evidence="24">The sequence shown here is derived from an EMBL/GenBank/DDBJ whole genome shotgun (WGS) entry which is preliminary data.</text>
</comment>
<keyword evidence="14 21" id="KW-0472">Membrane</keyword>
<keyword evidence="15" id="KW-0675">Receptor</keyword>
<evidence type="ECO:0000256" key="12">
    <source>
        <dbReference type="ARBA" id="ARBA00022840"/>
    </source>
</evidence>
<dbReference type="Gene3D" id="1.10.510.10">
    <property type="entry name" value="Transferase(Phosphotransferase) domain 1"/>
    <property type="match status" value="1"/>
</dbReference>
<feature type="compositionally biased region" description="Polar residues" evidence="20">
    <location>
        <begin position="810"/>
        <end position="826"/>
    </location>
</feature>
<dbReference type="CDD" id="cd12087">
    <property type="entry name" value="TM_EGFR-like"/>
    <property type="match status" value="1"/>
</dbReference>
<dbReference type="InterPro" id="IPR001245">
    <property type="entry name" value="Ser-Thr/Tyr_kinase_cat_dom"/>
</dbReference>
<evidence type="ECO:0000256" key="8">
    <source>
        <dbReference type="ARBA" id="ARBA00022729"/>
    </source>
</evidence>
<dbReference type="EMBL" id="CM026422">
    <property type="protein sequence ID" value="KAG0585927.1"/>
    <property type="molecule type" value="Genomic_DNA"/>
</dbReference>
<dbReference type="InterPro" id="IPR013210">
    <property type="entry name" value="LRR_N_plant-typ"/>
</dbReference>
<dbReference type="InterPro" id="IPR055414">
    <property type="entry name" value="LRR_R13L4/SHOC2-like"/>
</dbReference>
<evidence type="ECO:0000256" key="2">
    <source>
        <dbReference type="ARBA" id="ARBA00008684"/>
    </source>
</evidence>
<dbReference type="PROSITE" id="PS00107">
    <property type="entry name" value="PROTEIN_KINASE_ATP"/>
    <property type="match status" value="1"/>
</dbReference>
<sequence>MMQLRPGWLLVNLVLGLLVATFSPSVLAVLDATEKDALLTIKSEWALKANASTWIATSEPCLSWAGIECDALGNHVITLNVTGMGPNGPMPEAVRRLTFLQNLDASDKNFVNSNTSVTGDLAPLGSLNGSLQSLNISGNLRRGQFPDVIFNLTNLVELTIDNNQFQGNPSISPKIGNLQKLQTLYLASNNFSGNPPAELWNLLALRELSLTNNNLSSEIPAAIGNLVNLEFFNVHDCFMWGGIPSEIGALTRMRVLRLYSNTFTGRIPDTIKSMTNMTEIRLSQNYFSGDIPQWLWSFTKLSNLQLDKNSFTGSYPGTLSPSITNLQLDCNYLNGTSLPVLPPNRNFTDKTWDVDENCFPTQPQASKPNQCRFAASNMLCDQFLANYANGVACPICPENQEPNNSTLCTCKPKGPAQHSKTNSAAVIAGVVGALAGVLIVVGIILGLLWKRKKDRAKLVGRFDKNLAEELYDPNWQAPHGVHRYKLSELSNATGGFDEAHEIGVGGFGKVFVGNFKDGRTLAIKRASGLVSSTQGLAEFRNEVLLLSRLHHRNLVRLEGFCDESGLEILVYEFMRQGNLHAHLFSSKKSLSWYNRLEIAVGVAHGLEYLHSYADPPVIHRDVKPSNILLDDNLTAKVADFGISRATDELATHVSTRPAGTAGYFDPQYFIRQQLTTASDVYGYGVVLLELVTGQRAIDRERTAEFNLVEWARPRFAEGGIEAIADRKLGDDYPKDVFQAMAELGLECSLFDKDQRPSMKEVVSVLEPHLSNCVKPPPSHDYSSTWESMESDFPTRGSNTSFTAASTSSNYDHMTSGSDGLKMSSSLIPKPAPPLPR</sequence>
<keyword evidence="5" id="KW-0433">Leucine-rich repeat</keyword>
<keyword evidence="8 22" id="KW-0732">Signal</keyword>
<dbReference type="AlphaFoldDB" id="A0A8T0IS71"/>
<keyword evidence="13 21" id="KW-1133">Transmembrane helix</keyword>
<keyword evidence="25" id="KW-1185">Reference proteome</keyword>
<comment type="subcellular location">
    <subcellularLocation>
        <location evidence="1">Membrane</location>
        <topology evidence="1">Single-pass type I membrane protein</topology>
    </subcellularLocation>
</comment>
<evidence type="ECO:0000256" key="5">
    <source>
        <dbReference type="ARBA" id="ARBA00022614"/>
    </source>
</evidence>
<protein>
    <recommendedName>
        <fullName evidence="3">non-specific serine/threonine protein kinase</fullName>
        <ecNumber evidence="3">2.7.11.1</ecNumber>
    </recommendedName>
</protein>
<comment type="similarity">
    <text evidence="2">Belongs to the protein kinase superfamily. Ser/Thr protein kinase family.</text>
</comment>
<dbReference type="SUPFAM" id="SSF56112">
    <property type="entry name" value="Protein kinase-like (PK-like)"/>
    <property type="match status" value="1"/>
</dbReference>
<dbReference type="Pfam" id="PF08263">
    <property type="entry name" value="LRRNT_2"/>
    <property type="match status" value="1"/>
</dbReference>
<evidence type="ECO:0000256" key="21">
    <source>
        <dbReference type="SAM" id="Phobius"/>
    </source>
</evidence>
<feature type="region of interest" description="Disordered" evidence="20">
    <location>
        <begin position="774"/>
        <end position="836"/>
    </location>
</feature>
<dbReference type="GO" id="GO:0004674">
    <property type="term" value="F:protein serine/threonine kinase activity"/>
    <property type="evidence" value="ECO:0007669"/>
    <property type="project" value="UniProtKB-KW"/>
</dbReference>
<evidence type="ECO:0000256" key="14">
    <source>
        <dbReference type="ARBA" id="ARBA00023136"/>
    </source>
</evidence>
<evidence type="ECO:0000256" key="18">
    <source>
        <dbReference type="ARBA" id="ARBA00048679"/>
    </source>
</evidence>
<evidence type="ECO:0000313" key="25">
    <source>
        <dbReference type="Proteomes" id="UP000822688"/>
    </source>
</evidence>
<evidence type="ECO:0000256" key="7">
    <source>
        <dbReference type="ARBA" id="ARBA00022692"/>
    </source>
</evidence>
<evidence type="ECO:0000256" key="22">
    <source>
        <dbReference type="SAM" id="SignalP"/>
    </source>
</evidence>
<feature type="domain" description="Protein kinase" evidence="23">
    <location>
        <begin position="496"/>
        <end position="769"/>
    </location>
</feature>
<dbReference type="Gene3D" id="3.30.200.20">
    <property type="entry name" value="Phosphorylase Kinase, domain 1"/>
    <property type="match status" value="1"/>
</dbReference>
<dbReference type="FunFam" id="3.80.10.10:FF:000041">
    <property type="entry name" value="LRR receptor-like serine/threonine-protein kinase ERECTA"/>
    <property type="match status" value="1"/>
</dbReference>
<dbReference type="PANTHER" id="PTHR48006">
    <property type="entry name" value="LEUCINE-RICH REPEAT-CONTAINING PROTEIN DDB_G0281931-RELATED"/>
    <property type="match status" value="1"/>
</dbReference>
<evidence type="ECO:0000256" key="9">
    <source>
        <dbReference type="ARBA" id="ARBA00022737"/>
    </source>
</evidence>
<organism evidence="24 25">
    <name type="scientific">Ceratodon purpureus</name>
    <name type="common">Fire moss</name>
    <name type="synonym">Dicranum purpureum</name>
    <dbReference type="NCBI Taxonomy" id="3225"/>
    <lineage>
        <taxon>Eukaryota</taxon>
        <taxon>Viridiplantae</taxon>
        <taxon>Streptophyta</taxon>
        <taxon>Embryophyta</taxon>
        <taxon>Bryophyta</taxon>
        <taxon>Bryophytina</taxon>
        <taxon>Bryopsida</taxon>
        <taxon>Dicranidae</taxon>
        <taxon>Pseudoditrichales</taxon>
        <taxon>Ditrichaceae</taxon>
        <taxon>Ceratodon</taxon>
    </lineage>
</organism>
<feature type="chain" id="PRO_5036274546" description="non-specific serine/threonine protein kinase" evidence="22">
    <location>
        <begin position="29"/>
        <end position="836"/>
    </location>
</feature>
<proteinExistence type="inferred from homology"/>
<comment type="catalytic activity">
    <reaction evidence="18">
        <text>L-seryl-[protein] + ATP = O-phospho-L-seryl-[protein] + ADP + H(+)</text>
        <dbReference type="Rhea" id="RHEA:17989"/>
        <dbReference type="Rhea" id="RHEA-COMP:9863"/>
        <dbReference type="Rhea" id="RHEA-COMP:11604"/>
        <dbReference type="ChEBI" id="CHEBI:15378"/>
        <dbReference type="ChEBI" id="CHEBI:29999"/>
        <dbReference type="ChEBI" id="CHEBI:30616"/>
        <dbReference type="ChEBI" id="CHEBI:83421"/>
        <dbReference type="ChEBI" id="CHEBI:456216"/>
        <dbReference type="EC" id="2.7.11.1"/>
    </reaction>
</comment>
<dbReference type="InterPro" id="IPR011009">
    <property type="entry name" value="Kinase-like_dom_sf"/>
</dbReference>
<keyword evidence="7 21" id="KW-0812">Transmembrane</keyword>
<evidence type="ECO:0000256" key="6">
    <source>
        <dbReference type="ARBA" id="ARBA00022679"/>
    </source>
</evidence>
<dbReference type="InterPro" id="IPR051824">
    <property type="entry name" value="LRR_Rcpt-Like_S/T_Kinase"/>
</dbReference>
<dbReference type="InterPro" id="IPR017441">
    <property type="entry name" value="Protein_kinase_ATP_BS"/>
</dbReference>
<dbReference type="PROSITE" id="PS00108">
    <property type="entry name" value="PROTEIN_KINASE_ST"/>
    <property type="match status" value="1"/>
</dbReference>
<keyword evidence="16" id="KW-0325">Glycoprotein</keyword>
<accession>A0A8T0IS71</accession>